<accession>A0A941ITP2</accession>
<name>A0A941ITP2_9ACTN</name>
<gene>
    <name evidence="1" type="ORF">KDL01_42895</name>
</gene>
<dbReference type="Proteomes" id="UP000675781">
    <property type="component" value="Unassembled WGS sequence"/>
</dbReference>
<sequence>MAEFEKDLKNNLYRIWNRMSSGAYFPPEVKAVAIPKSGGGTRILGVPSVGDRVAQTVVAAHLSVRVEPVFHPDS</sequence>
<dbReference type="InterPro" id="IPR043502">
    <property type="entry name" value="DNA/RNA_pol_sf"/>
</dbReference>
<keyword evidence="1" id="KW-0548">Nucleotidyltransferase</keyword>
<evidence type="ECO:0000313" key="2">
    <source>
        <dbReference type="Proteomes" id="UP000675781"/>
    </source>
</evidence>
<dbReference type="GO" id="GO:0003964">
    <property type="term" value="F:RNA-directed DNA polymerase activity"/>
    <property type="evidence" value="ECO:0007669"/>
    <property type="project" value="UniProtKB-KW"/>
</dbReference>
<dbReference type="AlphaFoldDB" id="A0A941ITP2"/>
<dbReference type="SUPFAM" id="SSF56672">
    <property type="entry name" value="DNA/RNA polymerases"/>
    <property type="match status" value="1"/>
</dbReference>
<proteinExistence type="predicted"/>
<evidence type="ECO:0000313" key="1">
    <source>
        <dbReference type="EMBL" id="MBR7840059.1"/>
    </source>
</evidence>
<dbReference type="EMBL" id="JAGSOG010000942">
    <property type="protein sequence ID" value="MBR7840059.1"/>
    <property type="molecule type" value="Genomic_DNA"/>
</dbReference>
<protein>
    <submittedName>
        <fullName evidence="1">Group II intron reverse transcriptase/maturase</fullName>
    </submittedName>
</protein>
<reference evidence="1" key="1">
    <citation type="submission" date="2021-04" db="EMBL/GenBank/DDBJ databases">
        <title>Genome based classification of Actinospica acidithermotolerans sp. nov., an actinobacterium isolated from an Indonesian hot spring.</title>
        <authorList>
            <person name="Kusuma A.B."/>
            <person name="Putra K.E."/>
            <person name="Nafisah S."/>
            <person name="Loh J."/>
            <person name="Nouioui I."/>
            <person name="Goodfellow M."/>
        </authorList>
    </citation>
    <scope>NUCLEOTIDE SEQUENCE</scope>
    <source>
        <strain evidence="1">CSCA 57</strain>
    </source>
</reference>
<feature type="non-terminal residue" evidence="1">
    <location>
        <position position="74"/>
    </location>
</feature>
<keyword evidence="1" id="KW-0695">RNA-directed DNA polymerase</keyword>
<keyword evidence="1" id="KW-0808">Transferase</keyword>
<comment type="caution">
    <text evidence="1">The sequence shown here is derived from an EMBL/GenBank/DDBJ whole genome shotgun (WGS) entry which is preliminary data.</text>
</comment>
<organism evidence="1 2">
    <name type="scientific">Actinospica durhamensis</name>
    <dbReference type="NCBI Taxonomy" id="1508375"/>
    <lineage>
        <taxon>Bacteria</taxon>
        <taxon>Bacillati</taxon>
        <taxon>Actinomycetota</taxon>
        <taxon>Actinomycetes</taxon>
        <taxon>Catenulisporales</taxon>
        <taxon>Actinospicaceae</taxon>
        <taxon>Actinospica</taxon>
    </lineage>
</organism>
<keyword evidence="2" id="KW-1185">Reference proteome</keyword>